<gene>
    <name evidence="1" type="ORF">GQ55_2G049200</name>
</gene>
<evidence type="ECO:0000313" key="2">
    <source>
        <dbReference type="Proteomes" id="UP000244336"/>
    </source>
</evidence>
<accession>A0A2T7ELH3</accession>
<reference evidence="1 2" key="1">
    <citation type="submission" date="2018-04" db="EMBL/GenBank/DDBJ databases">
        <title>WGS assembly of Panicum hallii var. hallii HAL2.</title>
        <authorList>
            <person name="Lovell J."/>
            <person name="Jenkins J."/>
            <person name="Lowry D."/>
            <person name="Mamidi S."/>
            <person name="Sreedasyam A."/>
            <person name="Weng X."/>
            <person name="Barry K."/>
            <person name="Bonette J."/>
            <person name="Campitelli B."/>
            <person name="Daum C."/>
            <person name="Gordon S."/>
            <person name="Gould B."/>
            <person name="Lipzen A."/>
            <person name="MacQueen A."/>
            <person name="Palacio-Mejia J."/>
            <person name="Plott C."/>
            <person name="Shakirov E."/>
            <person name="Shu S."/>
            <person name="Yoshinaga Y."/>
            <person name="Zane M."/>
            <person name="Rokhsar D."/>
            <person name="Grimwood J."/>
            <person name="Schmutz J."/>
            <person name="Juenger T."/>
        </authorList>
    </citation>
    <scope>NUCLEOTIDE SEQUENCE [LARGE SCALE GENOMIC DNA]</scope>
    <source>
        <strain evidence="2">cv. HAL2</strain>
    </source>
</reference>
<dbReference type="AlphaFoldDB" id="A0A2T7ELH3"/>
<evidence type="ECO:0000313" key="1">
    <source>
        <dbReference type="EMBL" id="PUZ68688.1"/>
    </source>
</evidence>
<protein>
    <submittedName>
        <fullName evidence="1">Uncharacterized protein</fullName>
    </submittedName>
</protein>
<organism evidence="1 2">
    <name type="scientific">Panicum hallii var. hallii</name>
    <dbReference type="NCBI Taxonomy" id="1504633"/>
    <lineage>
        <taxon>Eukaryota</taxon>
        <taxon>Viridiplantae</taxon>
        <taxon>Streptophyta</taxon>
        <taxon>Embryophyta</taxon>
        <taxon>Tracheophyta</taxon>
        <taxon>Spermatophyta</taxon>
        <taxon>Magnoliopsida</taxon>
        <taxon>Liliopsida</taxon>
        <taxon>Poales</taxon>
        <taxon>Poaceae</taxon>
        <taxon>PACMAD clade</taxon>
        <taxon>Panicoideae</taxon>
        <taxon>Panicodae</taxon>
        <taxon>Paniceae</taxon>
        <taxon>Panicinae</taxon>
        <taxon>Panicum</taxon>
        <taxon>Panicum sect. Panicum</taxon>
    </lineage>
</organism>
<sequence length="69" mass="7151">MSELSTVRCDRAFGLWIAGTRASSVDGELPWRSSGRAAAVTSTPGSRAQAATEGGFLGLRHKTKEADGG</sequence>
<keyword evidence="2" id="KW-1185">Reference proteome</keyword>
<name>A0A2T7ELH3_9POAL</name>
<dbReference type="Gramene" id="PUZ68688">
    <property type="protein sequence ID" value="PUZ68688"/>
    <property type="gene ID" value="GQ55_2G049200"/>
</dbReference>
<dbReference type="Proteomes" id="UP000244336">
    <property type="component" value="Chromosome 2"/>
</dbReference>
<dbReference type="EMBL" id="CM009750">
    <property type="protein sequence ID" value="PUZ68688.1"/>
    <property type="molecule type" value="Genomic_DNA"/>
</dbReference>
<dbReference type="OrthoDB" id="10455732at2759"/>
<proteinExistence type="predicted"/>